<proteinExistence type="predicted"/>
<reference evidence="1 2" key="1">
    <citation type="submission" date="2020-05" db="EMBL/GenBank/DDBJ databases">
        <title>Bremerella alba sp. nov., a novel planctomycete isolated from the surface of the macroalga Fucus spiralis.</title>
        <authorList>
            <person name="Godinho O."/>
            <person name="Botelho R."/>
            <person name="Albuquerque L."/>
            <person name="Wiegand S."/>
            <person name="Da Costa M.S."/>
            <person name="Lobo-Da-Cunha A."/>
            <person name="Jogler C."/>
            <person name="Lage O.M."/>
        </authorList>
    </citation>
    <scope>NUCLEOTIDE SEQUENCE [LARGE SCALE GENOMIC DNA]</scope>
    <source>
        <strain evidence="1 2">FF15</strain>
    </source>
</reference>
<evidence type="ECO:0000313" key="2">
    <source>
        <dbReference type="Proteomes" id="UP000551616"/>
    </source>
</evidence>
<keyword evidence="2" id="KW-1185">Reference proteome</keyword>
<comment type="caution">
    <text evidence="1">The sequence shown here is derived from an EMBL/GenBank/DDBJ whole genome shotgun (WGS) entry which is preliminary data.</text>
</comment>
<protein>
    <submittedName>
        <fullName evidence="1">Uncharacterized protein</fullName>
    </submittedName>
</protein>
<dbReference type="AlphaFoldDB" id="A0A7V9A8F0"/>
<dbReference type="Proteomes" id="UP000551616">
    <property type="component" value="Unassembled WGS sequence"/>
</dbReference>
<accession>A0A7V9A8F0</accession>
<evidence type="ECO:0000313" key="1">
    <source>
        <dbReference type="EMBL" id="MBA2116228.1"/>
    </source>
</evidence>
<name>A0A7V9A8F0_9BACT</name>
<dbReference type="EMBL" id="JABRWO010000009">
    <property type="protein sequence ID" value="MBA2116228.1"/>
    <property type="molecule type" value="Genomic_DNA"/>
</dbReference>
<gene>
    <name evidence="1" type="ORF">HOV93_34170</name>
</gene>
<sequence length="66" mass="7726">MNFKMNATRKGFNKTDPGRQNQFIRQHHENPAAYPNCPDDCNRQECPGKPEDFIEFPDFAHDTFPI</sequence>
<organism evidence="1 2">
    <name type="scientific">Bremerella alba</name>
    <dbReference type="NCBI Taxonomy" id="980252"/>
    <lineage>
        <taxon>Bacteria</taxon>
        <taxon>Pseudomonadati</taxon>
        <taxon>Planctomycetota</taxon>
        <taxon>Planctomycetia</taxon>
        <taxon>Pirellulales</taxon>
        <taxon>Pirellulaceae</taxon>
        <taxon>Bremerella</taxon>
    </lineage>
</organism>